<keyword evidence="3" id="KW-0804">Transcription</keyword>
<organism evidence="5 6">
    <name type="scientific">Mycobacterium vicinigordonae</name>
    <dbReference type="NCBI Taxonomy" id="1719132"/>
    <lineage>
        <taxon>Bacteria</taxon>
        <taxon>Bacillati</taxon>
        <taxon>Actinomycetota</taxon>
        <taxon>Actinomycetes</taxon>
        <taxon>Mycobacteriales</taxon>
        <taxon>Mycobacteriaceae</taxon>
        <taxon>Mycobacterium</taxon>
    </lineage>
</organism>
<reference evidence="6" key="3">
    <citation type="submission" date="2023-07" db="EMBL/GenBank/DDBJ databases">
        <title>Description of Mycobacterium gordonae subsp. intergordonae subsp.nov. and Mycobacterium gordonae subsp. gordonae subsp. nov.</title>
        <authorList>
            <person name="Huang H."/>
        </authorList>
    </citation>
    <scope>NUCLEOTIDE SEQUENCE [LARGE SCALE GENOMIC DNA]</scope>
    <source>
        <strain evidence="6">24</strain>
    </source>
</reference>
<sequence>MAALADYVECGWERTITAGDPLRVLPDGCVDLFVTAEGAIMVSGPASAYYDPGAGTEGVLIGLRLRAGAGAAVLGHPVSELRDTQVRIDSVFGASASGLAEDVLAAKAFRQRIALLEAVLARYLVKVAPVVDKSVVDSIEMLRLHPTRSVSAVAFSVGLSERQLRRRFDAAVGYGPKRLGRIFRFQRLLDLIHSSDHRIGWAGLAIEAGYADQSHLINECLVLAGAAPTALPGAGIPPHT</sequence>
<dbReference type="PROSITE" id="PS01124">
    <property type="entry name" value="HTH_ARAC_FAMILY_2"/>
    <property type="match status" value="1"/>
</dbReference>
<dbReference type="InterPro" id="IPR018060">
    <property type="entry name" value="HTH_AraC"/>
</dbReference>
<accession>A0A7D6I212</accession>
<evidence type="ECO:0000313" key="6">
    <source>
        <dbReference type="Proteomes" id="UP000510682"/>
    </source>
</evidence>
<dbReference type="SMART" id="SM00342">
    <property type="entry name" value="HTH_ARAC"/>
    <property type="match status" value="1"/>
</dbReference>
<keyword evidence="6" id="KW-1185">Reference proteome</keyword>
<name>A0A7D6I212_9MYCO</name>
<evidence type="ECO:0000313" key="5">
    <source>
        <dbReference type="EMBL" id="QLL08254.1"/>
    </source>
</evidence>
<keyword evidence="2" id="KW-0238">DNA-binding</keyword>
<dbReference type="RefSeq" id="WP_180916853.1">
    <property type="nucleotide sequence ID" value="NZ_CP059165.1"/>
</dbReference>
<feature type="domain" description="HTH araC/xylS-type" evidence="4">
    <location>
        <begin position="133"/>
        <end position="234"/>
    </location>
</feature>
<dbReference type="InterPro" id="IPR046532">
    <property type="entry name" value="DUF6597"/>
</dbReference>
<evidence type="ECO:0000256" key="1">
    <source>
        <dbReference type="ARBA" id="ARBA00023015"/>
    </source>
</evidence>
<dbReference type="Pfam" id="PF12833">
    <property type="entry name" value="HTH_18"/>
    <property type="match status" value="1"/>
</dbReference>
<dbReference type="InterPro" id="IPR050204">
    <property type="entry name" value="AraC_XylS_family_regulators"/>
</dbReference>
<evidence type="ECO:0000256" key="3">
    <source>
        <dbReference type="ARBA" id="ARBA00023163"/>
    </source>
</evidence>
<proteinExistence type="predicted"/>
<dbReference type="EMBL" id="CP059165">
    <property type="protein sequence ID" value="QLL08254.1"/>
    <property type="molecule type" value="Genomic_DNA"/>
</dbReference>
<dbReference type="PANTHER" id="PTHR46796">
    <property type="entry name" value="HTH-TYPE TRANSCRIPTIONAL ACTIVATOR RHAS-RELATED"/>
    <property type="match status" value="1"/>
</dbReference>
<dbReference type="Proteomes" id="UP000510682">
    <property type="component" value="Chromosome"/>
</dbReference>
<gene>
    <name evidence="5" type="ORF">H0P51_04620</name>
</gene>
<evidence type="ECO:0000259" key="4">
    <source>
        <dbReference type="PROSITE" id="PS01124"/>
    </source>
</evidence>
<protein>
    <submittedName>
        <fullName evidence="5">Helix-turn-helix transcriptional regulator</fullName>
    </submittedName>
</protein>
<reference evidence="5 6" key="2">
    <citation type="submission" date="2020-07" db="EMBL/GenBank/DDBJ databases">
        <authorList>
            <person name="Yu X."/>
        </authorList>
    </citation>
    <scope>NUCLEOTIDE SEQUENCE [LARGE SCALE GENOMIC DNA]</scope>
    <source>
        <strain evidence="6">24</strain>
    </source>
</reference>
<keyword evidence="1" id="KW-0805">Transcription regulation</keyword>
<dbReference type="KEGG" id="mgor:H0P51_04620"/>
<dbReference type="Gene3D" id="1.10.10.60">
    <property type="entry name" value="Homeodomain-like"/>
    <property type="match status" value="1"/>
</dbReference>
<dbReference type="GO" id="GO:0043565">
    <property type="term" value="F:sequence-specific DNA binding"/>
    <property type="evidence" value="ECO:0007669"/>
    <property type="project" value="InterPro"/>
</dbReference>
<reference evidence="6" key="1">
    <citation type="submission" date="2020-07" db="EMBL/GenBank/DDBJ databases">
        <title>Description of Mycobacterium gordonae subsp. intergordonae subsp.nov. and Mycobacterium gordonae subsp. gordonae subsp. nov.</title>
        <authorList>
            <person name="Yu X."/>
        </authorList>
    </citation>
    <scope>NUCLEOTIDE SEQUENCE [LARGE SCALE GENOMIC DNA]</scope>
    <source>
        <strain evidence="6">24</strain>
    </source>
</reference>
<dbReference type="Pfam" id="PF20240">
    <property type="entry name" value="DUF6597"/>
    <property type="match status" value="1"/>
</dbReference>
<dbReference type="AlphaFoldDB" id="A0A7D6I212"/>
<dbReference type="GO" id="GO:0003700">
    <property type="term" value="F:DNA-binding transcription factor activity"/>
    <property type="evidence" value="ECO:0007669"/>
    <property type="project" value="InterPro"/>
</dbReference>
<dbReference type="PANTHER" id="PTHR46796:SF15">
    <property type="entry name" value="BLL1074 PROTEIN"/>
    <property type="match status" value="1"/>
</dbReference>
<evidence type="ECO:0000256" key="2">
    <source>
        <dbReference type="ARBA" id="ARBA00023125"/>
    </source>
</evidence>